<dbReference type="GO" id="GO:0006511">
    <property type="term" value="P:ubiquitin-dependent protein catabolic process"/>
    <property type="evidence" value="ECO:0007669"/>
    <property type="project" value="InterPro"/>
</dbReference>
<dbReference type="InterPro" id="IPR045093">
    <property type="entry name" value="Cullin"/>
</dbReference>
<evidence type="ECO:0000259" key="4">
    <source>
        <dbReference type="PROSITE" id="PS50069"/>
    </source>
</evidence>
<dbReference type="OrthoDB" id="27073at2759"/>
<dbReference type="Gene3D" id="3.30.230.130">
    <property type="entry name" value="Cullin, Chain C, Domain 2"/>
    <property type="match status" value="1"/>
</dbReference>
<dbReference type="InterPro" id="IPR059120">
    <property type="entry name" value="Cullin-like_AB"/>
</dbReference>
<evidence type="ECO:0000313" key="5">
    <source>
        <dbReference type="EMBL" id="PXF46764.1"/>
    </source>
</evidence>
<comment type="similarity">
    <text evidence="1 2 3">Belongs to the cullin family.</text>
</comment>
<reference evidence="5 6" key="1">
    <citation type="journal article" date="2018" name="Mol. Biol. Evol.">
        <title>Analysis of the draft genome of the red seaweed Gracilariopsis chorda provides insights into genome size evolution in Rhodophyta.</title>
        <authorList>
            <person name="Lee J."/>
            <person name="Yang E.C."/>
            <person name="Graf L."/>
            <person name="Yang J.H."/>
            <person name="Qiu H."/>
            <person name="Zel Zion U."/>
            <person name="Chan C.X."/>
            <person name="Stephens T.G."/>
            <person name="Weber A.P.M."/>
            <person name="Boo G.H."/>
            <person name="Boo S.M."/>
            <person name="Kim K.M."/>
            <person name="Shin Y."/>
            <person name="Jung M."/>
            <person name="Lee S.J."/>
            <person name="Yim H.S."/>
            <person name="Lee J.H."/>
            <person name="Bhattacharya D."/>
            <person name="Yoon H.S."/>
        </authorList>
    </citation>
    <scope>NUCLEOTIDE SEQUENCE [LARGE SCALE GENOMIC DNA]</scope>
    <source>
        <strain evidence="5 6">SKKU-2015</strain>
        <tissue evidence="5">Whole body</tissue>
    </source>
</reference>
<dbReference type="InterPro" id="IPR016159">
    <property type="entry name" value="Cullin_repeat-like_dom_sf"/>
</dbReference>
<evidence type="ECO:0000256" key="2">
    <source>
        <dbReference type="PROSITE-ProRule" id="PRU00330"/>
    </source>
</evidence>
<dbReference type="SUPFAM" id="SSF74788">
    <property type="entry name" value="Cullin repeat-like"/>
    <property type="match status" value="1"/>
</dbReference>
<keyword evidence="6" id="KW-1185">Reference proteome</keyword>
<evidence type="ECO:0000313" key="6">
    <source>
        <dbReference type="Proteomes" id="UP000247409"/>
    </source>
</evidence>
<dbReference type="Gene3D" id="1.20.1310.10">
    <property type="entry name" value="Cullin Repeats"/>
    <property type="match status" value="4"/>
</dbReference>
<feature type="domain" description="Cullin family profile" evidence="4">
    <location>
        <begin position="407"/>
        <end position="798"/>
    </location>
</feature>
<dbReference type="InterPro" id="IPR001373">
    <property type="entry name" value="Cullin_N"/>
</dbReference>
<dbReference type="EMBL" id="NBIV01000033">
    <property type="protein sequence ID" value="PXF46764.1"/>
    <property type="molecule type" value="Genomic_DNA"/>
</dbReference>
<dbReference type="AlphaFoldDB" id="A0A2V3IX78"/>
<dbReference type="PANTHER" id="PTHR11932">
    <property type="entry name" value="CULLIN"/>
    <property type="match status" value="1"/>
</dbReference>
<dbReference type="STRING" id="448386.A0A2V3IX78"/>
<dbReference type="GO" id="GO:0031625">
    <property type="term" value="F:ubiquitin protein ligase binding"/>
    <property type="evidence" value="ECO:0007669"/>
    <property type="project" value="InterPro"/>
</dbReference>
<sequence>MTTLDGPFDHELEFRWRNVKARLSAVLRNMQDNPVKTFPEEWNDIYTDVAKLYSQNDTVKMRRMYGHVRQYIRDLVDVQLHHLRLLDGTILLSEYVRRWKATMKYVRFMKRVLHHLQQFWIPENANTLKHDPVRPLDKLLMFYWREDLLSNLPSVVDIALDLVDEDRRGNHANRDVVRGIVDNFVEIGAADVCDESFSKDSIYGLENHFSSHFSTLHLYVQVFEGRFLSRTRKFYKEEGVRIARDGNIKFFVEQIRNRLTDEEERVRVLLHKDSALRVREAAEAELIGNHKEYLQSEANKMIREGRDSELQVIFKLLERVEDGLIPIRNFFINFVRDEGNAIVVKHADELNGNLSITENLILVERLLSLYLKHANMSDRCVNGSNMIMVAIENAFRGFVNRSLGPICIPNLLAYYVDRLLRSNILEGFHIADEHDDCEEDTEGASSKNGTGTTLQFCKLHGLAASLSDNSLVSEELLRDRLLNELVRFFGYLDDKDMFFETHRILFAKRLLYGSNGTLESAFISKLKLKAGNSYTQRLTGMFQDIESAKPFRERFASYVEALRLHCLQQSQPHTRFGTLMRKIEKANPRSLSEIKEILYEESDKIGSMLGISMPSLHQIWFTTNSSGSITHAPRQSQVNHAVQRVRQSNPRLQKPFNPLETSDVPWRPGMSGTRFRPDKSVSDALNIDFNGHVLNALHWPSEKKLDLNLPGVLKTCQELFSDFYMRGKKPRKLTWIHSASVVHLRARLKFCEYTLVLSTVQACFLLLLNEKARISVKDAARQLNISPEELLEHLDPLFCGKETSAIIFLS</sequence>
<dbReference type="Proteomes" id="UP000247409">
    <property type="component" value="Unassembled WGS sequence"/>
</dbReference>
<dbReference type="InterPro" id="IPR036317">
    <property type="entry name" value="Cullin_homology_sf"/>
</dbReference>
<organism evidence="5 6">
    <name type="scientific">Gracilariopsis chorda</name>
    <dbReference type="NCBI Taxonomy" id="448386"/>
    <lineage>
        <taxon>Eukaryota</taxon>
        <taxon>Rhodophyta</taxon>
        <taxon>Florideophyceae</taxon>
        <taxon>Rhodymeniophycidae</taxon>
        <taxon>Gracilariales</taxon>
        <taxon>Gracilariaceae</taxon>
        <taxon>Gracilariopsis</taxon>
    </lineage>
</organism>
<name>A0A2V3IX78_9FLOR</name>
<proteinExistence type="inferred from homology"/>
<evidence type="ECO:0000256" key="3">
    <source>
        <dbReference type="RuleBase" id="RU003829"/>
    </source>
</evidence>
<dbReference type="InterPro" id="IPR016158">
    <property type="entry name" value="Cullin_homology"/>
</dbReference>
<dbReference type="SUPFAM" id="SSF75632">
    <property type="entry name" value="Cullin homology domain"/>
    <property type="match status" value="1"/>
</dbReference>
<protein>
    <submittedName>
        <fullName evidence="5">Cullin-2</fullName>
    </submittedName>
</protein>
<dbReference type="PROSITE" id="PS50069">
    <property type="entry name" value="CULLIN_2"/>
    <property type="match status" value="1"/>
</dbReference>
<accession>A0A2V3IX78</accession>
<evidence type="ECO:0000256" key="1">
    <source>
        <dbReference type="ARBA" id="ARBA00006019"/>
    </source>
</evidence>
<dbReference type="SMART" id="SM00182">
    <property type="entry name" value="CULLIN"/>
    <property type="match status" value="1"/>
</dbReference>
<comment type="caution">
    <text evidence="5">The sequence shown here is derived from an EMBL/GenBank/DDBJ whole genome shotgun (WGS) entry which is preliminary data.</text>
</comment>
<dbReference type="Pfam" id="PF00888">
    <property type="entry name" value="Cullin"/>
    <property type="match status" value="1"/>
</dbReference>
<dbReference type="Pfam" id="PF26557">
    <property type="entry name" value="Cullin_AB"/>
    <property type="match status" value="1"/>
</dbReference>
<gene>
    <name evidence="5" type="ORF">BWQ96_03455</name>
</gene>